<name>A0A811TBB1_9EURY</name>
<sequence length="179" mass="20185">MNEGSNQIFGEIIRIDSVNTYLVKVPSESSFEPALGEFVGVDSGDGVVVCVIKGVQRSVPEELATLISFEQELKYLPYNTDFRSNYYIVFGLGVLSDDVNYRIRTAPQIRAPVKRLNKETIRKFHLKDNKPNISYFNQYRETLGDCTLLAISDELMCMLPEASSMLLIVKKYIEGSGKL</sequence>
<dbReference type="EMBL" id="CAJHIR010000066">
    <property type="protein sequence ID" value="CAD6494624.1"/>
    <property type="molecule type" value="Genomic_DNA"/>
</dbReference>
<dbReference type="AlphaFoldDB" id="A0A811TBB1"/>
<protein>
    <submittedName>
        <fullName evidence="1">Uncharacterized protein</fullName>
    </submittedName>
</protein>
<gene>
    <name evidence="1" type="ORF">LAKADJCE_00863</name>
</gene>
<evidence type="ECO:0000313" key="1">
    <source>
        <dbReference type="EMBL" id="CAD6494624.1"/>
    </source>
</evidence>
<dbReference type="Proteomes" id="UP000612009">
    <property type="component" value="Unassembled WGS sequence"/>
</dbReference>
<evidence type="ECO:0000313" key="2">
    <source>
        <dbReference type="Proteomes" id="UP000612009"/>
    </source>
</evidence>
<comment type="caution">
    <text evidence="1">The sequence shown here is derived from an EMBL/GenBank/DDBJ whole genome shotgun (WGS) entry which is preliminary data.</text>
</comment>
<reference evidence="1" key="1">
    <citation type="submission" date="2020-10" db="EMBL/GenBank/DDBJ databases">
        <authorList>
            <person name="Hahn C.J."/>
            <person name="Laso-Perez R."/>
            <person name="Vulcano F."/>
            <person name="Vaziourakis K.-M."/>
            <person name="Stokke R."/>
            <person name="Steen I.H."/>
            <person name="Teske A."/>
            <person name="Boetius A."/>
            <person name="Liebeke M."/>
            <person name="Amann R."/>
            <person name="Knittel K."/>
        </authorList>
    </citation>
    <scope>NUCLEOTIDE SEQUENCE</scope>
    <source>
        <strain evidence="1">Gfbio:e3339647-f889-4370-9287-4fb5cb688e4c:AG392J18_GoMArc1</strain>
    </source>
</reference>
<organism evidence="1 2">
    <name type="scientific">Candidatus Argoarchaeum ethanivorans</name>
    <dbReference type="NCBI Taxonomy" id="2608793"/>
    <lineage>
        <taxon>Archaea</taxon>
        <taxon>Methanobacteriati</taxon>
        <taxon>Methanobacteriota</taxon>
        <taxon>Stenosarchaea group</taxon>
        <taxon>Methanomicrobia</taxon>
        <taxon>Methanosarcinales</taxon>
        <taxon>Methanosarcinales incertae sedis</taxon>
        <taxon>GOM Arc I cluster</taxon>
        <taxon>Candidatus Argoarchaeum</taxon>
    </lineage>
</organism>
<proteinExistence type="predicted"/>
<accession>A0A811TBB1</accession>